<accession>A0ABS3ZK01</accession>
<dbReference type="InterPro" id="IPR042229">
    <property type="entry name" value="Listeria/Bacterioides_rpt_sf"/>
</dbReference>
<dbReference type="Proteomes" id="UP001315001">
    <property type="component" value="Unassembled WGS sequence"/>
</dbReference>
<sequence length="126" mass="14950">MAFDWEHNLGHHKTYIGDQTLYAYFEDGFTVTFNSNGGRLKAEDPDVREIDTTDYEDNLFFDIGECIPVREGYKFEGWCTSPSADANSLIQDTENSKWIEDWFKERMYDTDINKYDIQLYAKWKKE</sequence>
<evidence type="ECO:0000313" key="3">
    <source>
        <dbReference type="Proteomes" id="UP001315001"/>
    </source>
</evidence>
<comment type="caution">
    <text evidence="2">The sequence shown here is derived from an EMBL/GenBank/DDBJ whole genome shotgun (WGS) entry which is preliminary data.</text>
</comment>
<dbReference type="RefSeq" id="WP_021907445.1">
    <property type="nucleotide sequence ID" value="NZ_JAFIQO010000114.1"/>
</dbReference>
<reference evidence="2 3" key="1">
    <citation type="submission" date="2021-02" db="EMBL/GenBank/DDBJ databases">
        <title>Lactate utilizing bacteria of the human gut.</title>
        <authorList>
            <person name="Sheridan P.O."/>
        </authorList>
    </citation>
    <scope>NUCLEOTIDE SEQUENCE [LARGE SCALE GENOMIC DNA]</scope>
    <source>
        <strain evidence="2 3">HTF-83D</strain>
    </source>
</reference>
<name>A0ABS3ZK01_9FIRM</name>
<dbReference type="Pfam" id="PF09479">
    <property type="entry name" value="Flg_new"/>
    <property type="match status" value="1"/>
</dbReference>
<dbReference type="EMBL" id="JAFIQO010000114">
    <property type="protein sequence ID" value="MBP0057202.1"/>
    <property type="molecule type" value="Genomic_DNA"/>
</dbReference>
<organism evidence="2 3">
    <name type="scientific">Anaerobutyricum soehngenii</name>
    <dbReference type="NCBI Taxonomy" id="105843"/>
    <lineage>
        <taxon>Bacteria</taxon>
        <taxon>Bacillati</taxon>
        <taxon>Bacillota</taxon>
        <taxon>Clostridia</taxon>
        <taxon>Lachnospirales</taxon>
        <taxon>Lachnospiraceae</taxon>
        <taxon>Anaerobutyricum</taxon>
    </lineage>
</organism>
<evidence type="ECO:0000313" key="2">
    <source>
        <dbReference type="EMBL" id="MBP0057202.1"/>
    </source>
</evidence>
<protein>
    <submittedName>
        <fullName evidence="2">InlB B-repeat-containing protein</fullName>
    </submittedName>
</protein>
<proteinExistence type="predicted"/>
<comment type="subcellular location">
    <subcellularLocation>
        <location evidence="1">Cell envelope</location>
    </subcellularLocation>
</comment>
<dbReference type="Gene3D" id="2.60.40.4270">
    <property type="entry name" value="Listeria-Bacteroides repeat domain"/>
    <property type="match status" value="1"/>
</dbReference>
<dbReference type="InterPro" id="IPR013378">
    <property type="entry name" value="InlB-like_B-rpt"/>
</dbReference>
<evidence type="ECO:0000256" key="1">
    <source>
        <dbReference type="ARBA" id="ARBA00004196"/>
    </source>
</evidence>
<keyword evidence="3" id="KW-1185">Reference proteome</keyword>
<gene>
    <name evidence="2" type="ORF">JYQ75_07275</name>
</gene>